<dbReference type="HOGENOM" id="CLU_2821346_0_0_11"/>
<reference evidence="2 5" key="2">
    <citation type="submission" date="2017-08" db="EMBL/GenBank/DDBJ databases">
        <title>The complete genome sequence of moderately halophilic actinomycete Actinopolyspora erythraea YIM 90600, the producer of novel erythromycin, novel actinopolysporins A-C and tubercidin.</title>
        <authorList>
            <person name="Yin M."/>
            <person name="Tang S."/>
        </authorList>
    </citation>
    <scope>NUCLEOTIDE SEQUENCE [LARGE SCALE GENOMIC DNA]</scope>
    <source>
        <strain evidence="2 5">YIM 90600</strain>
    </source>
</reference>
<gene>
    <name evidence="2" type="ORF">CDG81_00255</name>
    <name evidence="3" type="ORF">IL38_01405</name>
</gene>
<evidence type="ECO:0000256" key="1">
    <source>
        <dbReference type="SAM" id="MobiDB-lite"/>
    </source>
</evidence>
<keyword evidence="4" id="KW-1185">Reference proteome</keyword>
<evidence type="ECO:0000313" key="5">
    <source>
        <dbReference type="Proteomes" id="UP000215043"/>
    </source>
</evidence>
<dbReference type="EMBL" id="CP022752">
    <property type="protein sequence ID" value="ASU77022.1"/>
    <property type="molecule type" value="Genomic_DNA"/>
</dbReference>
<reference evidence="3 4" key="1">
    <citation type="journal article" date="2014" name="PLoS ONE">
        <title>Identification and Characterization of a New Erythromycin Biosynthetic Gene Cluster in Actinopolyspora erythraea YIM90600, a Novel Erythronolide-Producing Halophilic Actinomycete Isolated from Salt Field.</title>
        <authorList>
            <person name="Chen D."/>
            <person name="Feng J."/>
            <person name="Huang L."/>
            <person name="Zhang Q."/>
            <person name="Wu J."/>
            <person name="Zhu X."/>
            <person name="Duan Y."/>
            <person name="Xu Z."/>
        </authorList>
    </citation>
    <scope>NUCLEOTIDE SEQUENCE [LARGE SCALE GENOMIC DNA]</scope>
    <source>
        <strain evidence="3 4">YIM90600</strain>
    </source>
</reference>
<dbReference type="Proteomes" id="UP000215043">
    <property type="component" value="Chromosome"/>
</dbReference>
<name>A0A099DBB6_9ACTN</name>
<organism evidence="2 5">
    <name type="scientific">Actinopolyspora erythraea</name>
    <dbReference type="NCBI Taxonomy" id="414996"/>
    <lineage>
        <taxon>Bacteria</taxon>
        <taxon>Bacillati</taxon>
        <taxon>Actinomycetota</taxon>
        <taxon>Actinomycetes</taxon>
        <taxon>Actinopolysporales</taxon>
        <taxon>Actinopolysporaceae</taxon>
        <taxon>Actinopolyspora</taxon>
    </lineage>
</organism>
<dbReference type="KEGG" id="aey:CDG81_00255"/>
<sequence>MSGTGLRGLRAPVASQLPGSRRRREHAAPEAWRDEEHGGAARGTDADRSTEARPGTALALRQLDPK</sequence>
<dbReference type="EMBL" id="JPMV01000005">
    <property type="protein sequence ID" value="KGI83012.1"/>
    <property type="molecule type" value="Genomic_DNA"/>
</dbReference>
<dbReference type="AlphaFoldDB" id="A0A099DBB6"/>
<evidence type="ECO:0000313" key="4">
    <source>
        <dbReference type="Proteomes" id="UP000029737"/>
    </source>
</evidence>
<dbReference type="Proteomes" id="UP000029737">
    <property type="component" value="Unassembled WGS sequence"/>
</dbReference>
<feature type="compositionally biased region" description="Basic and acidic residues" evidence="1">
    <location>
        <begin position="26"/>
        <end position="51"/>
    </location>
</feature>
<evidence type="ECO:0000313" key="2">
    <source>
        <dbReference type="EMBL" id="ASU77022.1"/>
    </source>
</evidence>
<feature type="region of interest" description="Disordered" evidence="1">
    <location>
        <begin position="1"/>
        <end position="66"/>
    </location>
</feature>
<protein>
    <submittedName>
        <fullName evidence="2">Uncharacterized protein</fullName>
    </submittedName>
</protein>
<proteinExistence type="predicted"/>
<evidence type="ECO:0000313" key="3">
    <source>
        <dbReference type="EMBL" id="KGI83012.1"/>
    </source>
</evidence>
<accession>A0A099DBB6</accession>